<sequence length="75" mass="8939">MLKQMVKKEEPKRAPTEREISMAARATIELFENGAIAKTKERLWEVEAEGNKESVRYWRLLLEEVTRLHKGRHKY</sequence>
<comment type="caution">
    <text evidence="1">The sequence shown here is derived from an EMBL/GenBank/DDBJ whole genome shotgun (WGS) entry which is preliminary data.</text>
</comment>
<dbReference type="Proteomes" id="UP001441944">
    <property type="component" value="Unassembled WGS sequence"/>
</dbReference>
<evidence type="ECO:0000313" key="1">
    <source>
        <dbReference type="EMBL" id="GAA6198698.1"/>
    </source>
</evidence>
<reference evidence="1 2" key="1">
    <citation type="submission" date="2024-04" db="EMBL/GenBank/DDBJ databases">
        <title>Draft genome sequence of Pseudophaeobacter arcticus NBRC 116598.</title>
        <authorList>
            <person name="Miyakawa T."/>
            <person name="Kusuya Y."/>
            <person name="Miura T."/>
        </authorList>
    </citation>
    <scope>NUCLEOTIDE SEQUENCE [LARGE SCALE GENOMIC DNA]</scope>
    <source>
        <strain evidence="1 2">SU-CL00105</strain>
    </source>
</reference>
<keyword evidence="2" id="KW-1185">Reference proteome</keyword>
<gene>
    <name evidence="1" type="ORF">NBRC116598_41430</name>
</gene>
<dbReference type="EMBL" id="BAABWU010000028">
    <property type="protein sequence ID" value="GAA6198698.1"/>
    <property type="molecule type" value="Genomic_DNA"/>
</dbReference>
<accession>A0ABQ0AS63</accession>
<evidence type="ECO:0000313" key="2">
    <source>
        <dbReference type="Proteomes" id="UP001441944"/>
    </source>
</evidence>
<name>A0ABQ0AS63_9RHOB</name>
<protein>
    <submittedName>
        <fullName evidence="1">Uncharacterized protein</fullName>
    </submittedName>
</protein>
<organism evidence="1 2">
    <name type="scientific">Pseudophaeobacter arcticus</name>
    <dbReference type="NCBI Taxonomy" id="385492"/>
    <lineage>
        <taxon>Bacteria</taxon>
        <taxon>Pseudomonadati</taxon>
        <taxon>Pseudomonadota</taxon>
        <taxon>Alphaproteobacteria</taxon>
        <taxon>Rhodobacterales</taxon>
        <taxon>Paracoccaceae</taxon>
        <taxon>Pseudophaeobacter</taxon>
    </lineage>
</organism>
<proteinExistence type="predicted"/>
<dbReference type="RefSeq" id="WP_353402653.1">
    <property type="nucleotide sequence ID" value="NZ_BAABWU010000028.1"/>
</dbReference>